<dbReference type="Gene3D" id="3.30.70.270">
    <property type="match status" value="1"/>
</dbReference>
<dbReference type="Pfam" id="PF08447">
    <property type="entry name" value="PAS_3"/>
    <property type="match status" value="1"/>
</dbReference>
<dbReference type="InterPro" id="IPR035965">
    <property type="entry name" value="PAS-like_dom_sf"/>
</dbReference>
<dbReference type="SMART" id="SM00091">
    <property type="entry name" value="PAS"/>
    <property type="match status" value="1"/>
</dbReference>
<dbReference type="PROSITE" id="PS50883">
    <property type="entry name" value="EAL"/>
    <property type="match status" value="1"/>
</dbReference>
<dbReference type="Gene3D" id="3.30.450.20">
    <property type="entry name" value="PAS domain"/>
    <property type="match status" value="1"/>
</dbReference>
<dbReference type="PANTHER" id="PTHR44757:SF2">
    <property type="entry name" value="BIOFILM ARCHITECTURE MAINTENANCE PROTEIN MBAA"/>
    <property type="match status" value="1"/>
</dbReference>
<dbReference type="Gene3D" id="3.20.20.450">
    <property type="entry name" value="EAL domain"/>
    <property type="match status" value="1"/>
</dbReference>
<dbReference type="SUPFAM" id="SSF141868">
    <property type="entry name" value="EAL domain-like"/>
    <property type="match status" value="1"/>
</dbReference>
<dbReference type="InterPro" id="IPR043128">
    <property type="entry name" value="Rev_trsase/Diguanyl_cyclase"/>
</dbReference>
<accession>A0A498R703</accession>
<keyword evidence="2" id="KW-1133">Transmembrane helix</keyword>
<feature type="domain" description="EAL" evidence="5">
    <location>
        <begin position="712"/>
        <end position="965"/>
    </location>
</feature>
<dbReference type="CDD" id="cd01948">
    <property type="entry name" value="EAL"/>
    <property type="match status" value="1"/>
</dbReference>
<dbReference type="SMART" id="SM00052">
    <property type="entry name" value="EAL"/>
    <property type="match status" value="1"/>
</dbReference>
<evidence type="ECO:0000259" key="5">
    <source>
        <dbReference type="PROSITE" id="PS50883"/>
    </source>
</evidence>
<feature type="coiled-coil region" evidence="1">
    <location>
        <begin position="371"/>
        <end position="409"/>
    </location>
</feature>
<dbReference type="NCBIfam" id="TIGR00229">
    <property type="entry name" value="sensory_box"/>
    <property type="match status" value="1"/>
</dbReference>
<evidence type="ECO:0000313" key="7">
    <source>
        <dbReference type="EMBL" id="VBB06979.1"/>
    </source>
</evidence>
<dbReference type="RefSeq" id="WP_165865964.1">
    <property type="nucleotide sequence ID" value="NZ_UPPP01000070.1"/>
</dbReference>
<dbReference type="PANTHER" id="PTHR44757">
    <property type="entry name" value="DIGUANYLATE CYCLASE DGCP"/>
    <property type="match status" value="1"/>
</dbReference>
<dbReference type="SUPFAM" id="SSF55073">
    <property type="entry name" value="Nucleotide cyclase"/>
    <property type="match status" value="1"/>
</dbReference>
<evidence type="ECO:0000259" key="6">
    <source>
        <dbReference type="PROSITE" id="PS50887"/>
    </source>
</evidence>
<keyword evidence="2" id="KW-0812">Transmembrane</keyword>
<name>A0A498R703_9FIRM</name>
<dbReference type="SUPFAM" id="SSF55785">
    <property type="entry name" value="PYP-like sensor domain (PAS domain)"/>
    <property type="match status" value="1"/>
</dbReference>
<dbReference type="InterPro" id="IPR013655">
    <property type="entry name" value="PAS_fold_3"/>
</dbReference>
<dbReference type="EMBL" id="UPPP01000070">
    <property type="protein sequence ID" value="VBB06979.1"/>
    <property type="molecule type" value="Genomic_DNA"/>
</dbReference>
<proteinExistence type="predicted"/>
<feature type="transmembrane region" description="Helical" evidence="2">
    <location>
        <begin position="346"/>
        <end position="364"/>
    </location>
</feature>
<dbReference type="PROSITE" id="PS50887">
    <property type="entry name" value="GGDEF"/>
    <property type="match status" value="1"/>
</dbReference>
<organism evidence="7 8">
    <name type="scientific">Lucifera butyrica</name>
    <dbReference type="NCBI Taxonomy" id="1351585"/>
    <lineage>
        <taxon>Bacteria</taxon>
        <taxon>Bacillati</taxon>
        <taxon>Bacillota</taxon>
        <taxon>Negativicutes</taxon>
        <taxon>Veillonellales</taxon>
        <taxon>Veillonellaceae</taxon>
        <taxon>Lucifera</taxon>
    </lineage>
</organism>
<dbReference type="SMART" id="SM00267">
    <property type="entry name" value="GGDEF"/>
    <property type="match status" value="1"/>
</dbReference>
<dbReference type="InterPro" id="IPR007487">
    <property type="entry name" value="ABC_transpt-TYRBP-like"/>
</dbReference>
<keyword evidence="3" id="KW-0732">Signal</keyword>
<dbReference type="Pfam" id="PF00563">
    <property type="entry name" value="EAL"/>
    <property type="match status" value="1"/>
</dbReference>
<protein>
    <submittedName>
        <fullName evidence="7">Nucleotide cyclase</fullName>
    </submittedName>
</protein>
<dbReference type="Pfam" id="PF00990">
    <property type="entry name" value="GGDEF"/>
    <property type="match status" value="1"/>
</dbReference>
<dbReference type="InterPro" id="IPR028082">
    <property type="entry name" value="Peripla_BP_I"/>
</dbReference>
<evidence type="ECO:0000256" key="3">
    <source>
        <dbReference type="SAM" id="SignalP"/>
    </source>
</evidence>
<keyword evidence="1" id="KW-0175">Coiled coil</keyword>
<dbReference type="SUPFAM" id="SSF53822">
    <property type="entry name" value="Periplasmic binding protein-like I"/>
    <property type="match status" value="1"/>
</dbReference>
<dbReference type="CDD" id="cd00130">
    <property type="entry name" value="PAS"/>
    <property type="match status" value="1"/>
</dbReference>
<keyword evidence="2" id="KW-0472">Membrane</keyword>
<dbReference type="InterPro" id="IPR052155">
    <property type="entry name" value="Biofilm_reg_signaling"/>
</dbReference>
<dbReference type="AlphaFoldDB" id="A0A498R703"/>
<evidence type="ECO:0000313" key="8">
    <source>
        <dbReference type="Proteomes" id="UP000277811"/>
    </source>
</evidence>
<dbReference type="InterPro" id="IPR001633">
    <property type="entry name" value="EAL_dom"/>
</dbReference>
<evidence type="ECO:0000256" key="2">
    <source>
        <dbReference type="SAM" id="Phobius"/>
    </source>
</evidence>
<sequence length="965" mass="108236">MRFRKIAVLSALWMAVFLSGIFPAIAAQAQRHILILNSYNRGLPWTDEQTEGMLAALRQADSAADIHVEYLDWKYNPTEENLNLLYGLFRARYARRPVDLILTTDDAALHFALVHRQELFANAPVVFSGVTRDEAAALTRGEQNVTGVYEDVDAEGTLRLMLRLNPALERVYLLYDSSESGLASRRAFDAALRRIPARLDVVDLHELTDDKVKEVLRNAPDRSAVLMASYSRDGAGLVMEPERFVKDFSEASRVPVYLLYQFELGYGAVGGSLISGRQDGARAARMGLRLMSGEPAEGLPAAGSNAGQVMLDYRQLLKYKLPVENVPPNSTGIHRPVSYYGQNRKTVWITVALIVLMGTYMLFLQLNIRRRKMAEENLRRSNEEITALYEEILASQEELQSQYEELSSTQEALFKSKERYELSFAGANDGLWDWDMAGNQVYMSARCREMLSLSTPVIKGLGSFLKEKVPPAEVEAVLTGLEEHLQGKTEYYVCEHQINTPEGIRWVLVRGKALIDQRGQAVRMAGSMTDITDRKQSEMAVNYLAFHDSLTGLANRASLRERLCSVLQQSVAGALLFIDIDNFKLINDTFGHSYGDKLLVKIGRQLQNVNGELPFVARMGGDEFVVLLEQPDAEAVSLYASRVLKTLSEPVQVGEKTLHISVSIGITLFPADGDTAEILLKNADMAMYRAKGQGKNQFAFFEKAMDDVMRHKMMMEQSLREALDADELCLWYQPQIDMYSGKIRGFEALLRWNSKEYGLVMPLQFVRLAEETGLIIPIGYWVLKRACLFIKELHARGYSALTVSANISVAQLMQNDFVESLRQIVAASGINPAALGLEITESVLADSFDLIIGKLQAIRNLGISIHLDDFGTGYSSLTYLKKLPIDIVKIDKSFMDGMQEQTEKELTESIIEMAHRLGLKTVAEGVETEYQLAKLKQYQCDIIQGYFISKPVPEEQTYSLVEKLL</sequence>
<dbReference type="InterPro" id="IPR000700">
    <property type="entry name" value="PAS-assoc_C"/>
</dbReference>
<evidence type="ECO:0000256" key="1">
    <source>
        <dbReference type="SAM" id="Coils"/>
    </source>
</evidence>
<dbReference type="PROSITE" id="PS50113">
    <property type="entry name" value="PAC"/>
    <property type="match status" value="1"/>
</dbReference>
<dbReference type="InterPro" id="IPR029787">
    <property type="entry name" value="Nucleotide_cyclase"/>
</dbReference>
<dbReference type="CDD" id="cd01949">
    <property type="entry name" value="GGDEF"/>
    <property type="match status" value="1"/>
</dbReference>
<dbReference type="InterPro" id="IPR000160">
    <property type="entry name" value="GGDEF_dom"/>
</dbReference>
<reference evidence="7 8" key="1">
    <citation type="submission" date="2018-06" db="EMBL/GenBank/DDBJ databases">
        <authorList>
            <person name="Strepis N."/>
        </authorList>
    </citation>
    <scope>NUCLEOTIDE SEQUENCE [LARGE SCALE GENOMIC DNA]</scope>
    <source>
        <strain evidence="7">LUCI</strain>
    </source>
</reference>
<keyword evidence="8" id="KW-1185">Reference proteome</keyword>
<feature type="domain" description="PAC" evidence="4">
    <location>
        <begin position="487"/>
        <end position="543"/>
    </location>
</feature>
<gene>
    <name evidence="7" type="ORF">LUCI_2223</name>
</gene>
<feature type="chain" id="PRO_5019742721" evidence="3">
    <location>
        <begin position="27"/>
        <end position="965"/>
    </location>
</feature>
<evidence type="ECO:0000259" key="4">
    <source>
        <dbReference type="PROSITE" id="PS50113"/>
    </source>
</evidence>
<feature type="signal peptide" evidence="3">
    <location>
        <begin position="1"/>
        <end position="26"/>
    </location>
</feature>
<feature type="domain" description="GGDEF" evidence="6">
    <location>
        <begin position="571"/>
        <end position="703"/>
    </location>
</feature>
<dbReference type="Pfam" id="PF04392">
    <property type="entry name" value="ABC_sub_bind"/>
    <property type="match status" value="1"/>
</dbReference>
<dbReference type="InterPro" id="IPR000014">
    <property type="entry name" value="PAS"/>
</dbReference>
<dbReference type="NCBIfam" id="TIGR00254">
    <property type="entry name" value="GGDEF"/>
    <property type="match status" value="1"/>
</dbReference>
<dbReference type="InterPro" id="IPR035919">
    <property type="entry name" value="EAL_sf"/>
</dbReference>
<dbReference type="Gene3D" id="3.40.50.2300">
    <property type="match status" value="2"/>
</dbReference>
<dbReference type="Proteomes" id="UP000277811">
    <property type="component" value="Unassembled WGS sequence"/>
</dbReference>